<protein>
    <submittedName>
        <fullName evidence="1">Uncharacterized protein</fullName>
    </submittedName>
</protein>
<dbReference type="Proteomes" id="UP000466431">
    <property type="component" value="Chromosome"/>
</dbReference>
<dbReference type="EMBL" id="AP022591">
    <property type="protein sequence ID" value="BBY41805.1"/>
    <property type="molecule type" value="Genomic_DNA"/>
</dbReference>
<proteinExistence type="predicted"/>
<evidence type="ECO:0000313" key="1">
    <source>
        <dbReference type="EMBL" id="BBY41805.1"/>
    </source>
</evidence>
<dbReference type="AlphaFoldDB" id="A0A1X0BKH8"/>
<name>A0A1X0BKH8_MYCCF</name>
<gene>
    <name evidence="1" type="ORF">MCEL_01000</name>
</gene>
<reference evidence="1 2" key="1">
    <citation type="journal article" date="2019" name="Emerg. Microbes Infect.">
        <title>Comprehensive subspecies identification of 175 nontuberculous mycobacteria species based on 7547 genomic profiles.</title>
        <authorList>
            <person name="Matsumoto Y."/>
            <person name="Kinjo T."/>
            <person name="Motooka D."/>
            <person name="Nabeya D."/>
            <person name="Jung N."/>
            <person name="Uechi K."/>
            <person name="Horii T."/>
            <person name="Iida T."/>
            <person name="Fujita J."/>
            <person name="Nakamura S."/>
        </authorList>
    </citation>
    <scope>NUCLEOTIDE SEQUENCE [LARGE SCALE GENOMIC DNA]</scope>
    <source>
        <strain evidence="1 2">JCM 18439</strain>
    </source>
</reference>
<organism evidence="1 2">
    <name type="scientific">Mycolicibacterium celeriflavum</name>
    <name type="common">Mycobacterium celeriflavum</name>
    <dbReference type="NCBI Taxonomy" id="1249101"/>
    <lineage>
        <taxon>Bacteria</taxon>
        <taxon>Bacillati</taxon>
        <taxon>Actinomycetota</taxon>
        <taxon>Actinomycetes</taxon>
        <taxon>Mycobacteriales</taxon>
        <taxon>Mycobacteriaceae</taxon>
        <taxon>Mycolicibacterium</taxon>
    </lineage>
</organism>
<dbReference type="RefSeq" id="WP_083006944.1">
    <property type="nucleotide sequence ID" value="NZ_AP022591.1"/>
</dbReference>
<dbReference type="STRING" id="1249101.BST21_22500"/>
<dbReference type="OrthoDB" id="9880263at2"/>
<dbReference type="KEGG" id="mcee:MCEL_01000"/>
<keyword evidence="2" id="KW-1185">Reference proteome</keyword>
<evidence type="ECO:0000313" key="2">
    <source>
        <dbReference type="Proteomes" id="UP000466431"/>
    </source>
</evidence>
<accession>A0A1X0BKH8</accession>
<sequence length="91" mass="9705">MVGPISDRRTGLAYGRSGAAMSDHHIAVIVDGTPVEMISDPTGHHGVVELDGLRHIVYATIVRCGPQAVSPPKARLRRYVGGIEQPLEAHS</sequence>